<evidence type="ECO:0000313" key="3">
    <source>
        <dbReference type="Proteomes" id="UP001329825"/>
    </source>
</evidence>
<organism evidence="2 3">
    <name type="scientific">Kwoniella shivajii</name>
    <dbReference type="NCBI Taxonomy" id="564305"/>
    <lineage>
        <taxon>Eukaryota</taxon>
        <taxon>Fungi</taxon>
        <taxon>Dikarya</taxon>
        <taxon>Basidiomycota</taxon>
        <taxon>Agaricomycotina</taxon>
        <taxon>Tremellomycetes</taxon>
        <taxon>Tremellales</taxon>
        <taxon>Cryptococcaceae</taxon>
        <taxon>Kwoniella</taxon>
    </lineage>
</organism>
<gene>
    <name evidence="2" type="ORF">IL334_000777</name>
</gene>
<feature type="region of interest" description="Disordered" evidence="1">
    <location>
        <begin position="107"/>
        <end position="154"/>
    </location>
</feature>
<dbReference type="GeneID" id="87952908"/>
<feature type="compositionally biased region" description="Low complexity" evidence="1">
    <location>
        <begin position="123"/>
        <end position="133"/>
    </location>
</feature>
<protein>
    <submittedName>
        <fullName evidence="2">Uncharacterized protein</fullName>
    </submittedName>
</protein>
<dbReference type="Proteomes" id="UP001329825">
    <property type="component" value="Chromosome 1"/>
</dbReference>
<reference evidence="2 3" key="1">
    <citation type="submission" date="2024-01" db="EMBL/GenBank/DDBJ databases">
        <title>Comparative genomics of Cryptococcus and Kwoniella reveals pathogenesis evolution and contrasting modes of karyotype evolution via chromosome fusion or intercentromeric recombination.</title>
        <authorList>
            <person name="Coelho M.A."/>
            <person name="David-Palma M."/>
            <person name="Shea T."/>
            <person name="Bowers K."/>
            <person name="McGinley-Smith S."/>
            <person name="Mohammad A.W."/>
            <person name="Gnirke A."/>
            <person name="Yurkov A.M."/>
            <person name="Nowrousian M."/>
            <person name="Sun S."/>
            <person name="Cuomo C.A."/>
            <person name="Heitman J."/>
        </authorList>
    </citation>
    <scope>NUCLEOTIDE SEQUENCE [LARGE SCALE GENOMIC DNA]</scope>
    <source>
        <strain evidence="2">CBS 11374</strain>
    </source>
</reference>
<sequence length="154" mass="16984">MGFKTLLGSLRHAQFQASLLYWHTRDNSEDLPSHLNLLSSIELDGRGWEMALLAYGKDHVIMRTYILAAQAANAGYKASAEDVYMLSPNTPSIDHAKNSIIAYSKDRFKRNTSPMSNDPPSPLSLSGRSSNNGERPRRRTRSPCSDNGPTSTGS</sequence>
<keyword evidence="3" id="KW-1185">Reference proteome</keyword>
<dbReference type="RefSeq" id="XP_062788592.1">
    <property type="nucleotide sequence ID" value="XM_062932541.1"/>
</dbReference>
<proteinExistence type="predicted"/>
<evidence type="ECO:0000256" key="1">
    <source>
        <dbReference type="SAM" id="MobiDB-lite"/>
    </source>
</evidence>
<dbReference type="EMBL" id="CP141881">
    <property type="protein sequence ID" value="WRT63852.1"/>
    <property type="molecule type" value="Genomic_DNA"/>
</dbReference>
<name>A0ABZ1CUB5_9TREE</name>
<feature type="compositionally biased region" description="Polar residues" evidence="1">
    <location>
        <begin position="142"/>
        <end position="154"/>
    </location>
</feature>
<accession>A0ABZ1CUB5</accession>
<evidence type="ECO:0000313" key="2">
    <source>
        <dbReference type="EMBL" id="WRT63852.1"/>
    </source>
</evidence>